<dbReference type="AlphaFoldDB" id="A0A2C9D359"/>
<reference evidence="2" key="1">
    <citation type="submission" date="2017-09" db="EMBL/GenBank/DDBJ databases">
        <title>Genome sequence of Nannocystis excedens DSM 71.</title>
        <authorList>
            <person name="Blom J."/>
        </authorList>
    </citation>
    <scope>NUCLEOTIDE SEQUENCE [LARGE SCALE GENOMIC DNA]</scope>
    <source>
        <strain evidence="2">type strain: E19</strain>
    </source>
</reference>
<evidence type="ECO:0000313" key="2">
    <source>
        <dbReference type="Proteomes" id="UP000223606"/>
    </source>
</evidence>
<evidence type="ECO:0000313" key="1">
    <source>
        <dbReference type="EMBL" id="SON54767.1"/>
    </source>
</evidence>
<dbReference type="SUPFAM" id="SSF51126">
    <property type="entry name" value="Pectin lyase-like"/>
    <property type="match status" value="1"/>
</dbReference>
<name>A0A2C9D359_9HYPH</name>
<dbReference type="EMBL" id="LT960614">
    <property type="protein sequence ID" value="SON54767.1"/>
    <property type="molecule type" value="Genomic_DNA"/>
</dbReference>
<accession>A0A2C9D359</accession>
<dbReference type="InterPro" id="IPR011050">
    <property type="entry name" value="Pectin_lyase_fold/virulence"/>
</dbReference>
<dbReference type="Proteomes" id="UP000223606">
    <property type="component" value="Chromosome 1"/>
</dbReference>
<organism evidence="1 2">
    <name type="scientific">Hartmannibacter diazotrophicus</name>
    <dbReference type="NCBI Taxonomy" id="1482074"/>
    <lineage>
        <taxon>Bacteria</taxon>
        <taxon>Pseudomonadati</taxon>
        <taxon>Pseudomonadota</taxon>
        <taxon>Alphaproteobacteria</taxon>
        <taxon>Hyphomicrobiales</taxon>
        <taxon>Pleomorphomonadaceae</taxon>
        <taxon>Hartmannibacter</taxon>
    </lineage>
</organism>
<protein>
    <submittedName>
        <fullName evidence="1">Pectate lyase superfamily protein</fullName>
    </submittedName>
</protein>
<dbReference type="OrthoDB" id="8479110at2"/>
<proteinExistence type="predicted"/>
<dbReference type="KEGG" id="hdi:HDIA_1226"/>
<keyword evidence="1" id="KW-0456">Lyase</keyword>
<dbReference type="InterPro" id="IPR012334">
    <property type="entry name" value="Pectin_lyas_fold"/>
</dbReference>
<dbReference type="Gene3D" id="2.160.20.10">
    <property type="entry name" value="Single-stranded right-handed beta-helix, Pectin lyase-like"/>
    <property type="match status" value="1"/>
</dbReference>
<sequence>MELTRRDVVRSWLLGSGCLFAMPSLAEDNTVGKPVVFAEKIHPKSDITDLLDDALEECSKKRLGAVVLPAGEYYAKSIKLRHNTKLIGMGASSTRLIARSRSEASAFLTIDEGPVVRSGAKGLSLIGGTNAKPFNPGQWAFHAEARPEPGAKLAHGGLWQSLFEDIEIRGFSQGVHLDGGGSSTLLPNQFLSFREFFVFLTPEPTGPSMKVTGQSAQTIFQQCQFDCQGSRSPYPTVEIGPSERSGRVAPAVLRFEVCTFQNARYGALLKNTQNVSFETCWFEQLDGGVEVGEGCSAVTIEGCRFANAGNIDPAVSFAPGTQGAVRSNVFAGKETRVSRRFGAKADVVDENNSFFWGAGK</sequence>
<keyword evidence="2" id="KW-1185">Reference proteome</keyword>
<dbReference type="RefSeq" id="WP_157775367.1">
    <property type="nucleotide sequence ID" value="NZ_LT960614.1"/>
</dbReference>
<gene>
    <name evidence="1" type="ORF">HDIA_1226</name>
</gene>
<dbReference type="GO" id="GO:0016829">
    <property type="term" value="F:lyase activity"/>
    <property type="evidence" value="ECO:0007669"/>
    <property type="project" value="UniProtKB-KW"/>
</dbReference>